<keyword evidence="11" id="KW-1185">Reference proteome</keyword>
<dbReference type="InterPro" id="IPR050832">
    <property type="entry name" value="Bact_Acetyltransf"/>
</dbReference>
<evidence type="ECO:0000256" key="3">
    <source>
        <dbReference type="ARBA" id="ARBA00012355"/>
    </source>
</evidence>
<evidence type="ECO:0000256" key="8">
    <source>
        <dbReference type="RuleBase" id="RU365045"/>
    </source>
</evidence>
<proteinExistence type="inferred from homology"/>
<comment type="pathway">
    <text evidence="1 8">Amine and polyamine biosynthesis; ectoine biosynthesis; L-ectoine from L-aspartate 4-semialdehyde: step 2/3.</text>
</comment>
<dbReference type="InterPro" id="IPR000182">
    <property type="entry name" value="GNAT_dom"/>
</dbReference>
<feature type="domain" description="N-acetyltransferase" evidence="9">
    <location>
        <begin position="15"/>
        <end position="176"/>
    </location>
</feature>
<dbReference type="EMBL" id="BAAAZE010000008">
    <property type="protein sequence ID" value="GAA4022019.1"/>
    <property type="molecule type" value="Genomic_DNA"/>
</dbReference>
<keyword evidence="6 8" id="KW-0012">Acyltransferase</keyword>
<dbReference type="NCBIfam" id="TIGR02406">
    <property type="entry name" value="ectoine_EctA"/>
    <property type="match status" value="1"/>
</dbReference>
<dbReference type="Gene3D" id="3.40.630.30">
    <property type="match status" value="1"/>
</dbReference>
<reference evidence="11" key="1">
    <citation type="journal article" date="2019" name="Int. J. Syst. Evol. Microbiol.">
        <title>The Global Catalogue of Microorganisms (GCM) 10K type strain sequencing project: providing services to taxonomists for standard genome sequencing and annotation.</title>
        <authorList>
            <consortium name="The Broad Institute Genomics Platform"/>
            <consortium name="The Broad Institute Genome Sequencing Center for Infectious Disease"/>
            <person name="Wu L."/>
            <person name="Ma J."/>
        </authorList>
    </citation>
    <scope>NUCLEOTIDE SEQUENCE [LARGE SCALE GENOMIC DNA]</scope>
    <source>
        <strain evidence="11">JCM 16673</strain>
    </source>
</reference>
<evidence type="ECO:0000256" key="6">
    <source>
        <dbReference type="ARBA" id="ARBA00023315"/>
    </source>
</evidence>
<evidence type="ECO:0000313" key="10">
    <source>
        <dbReference type="EMBL" id="GAA4022019.1"/>
    </source>
</evidence>
<dbReference type="CDD" id="cd04301">
    <property type="entry name" value="NAT_SF"/>
    <property type="match status" value="1"/>
</dbReference>
<evidence type="ECO:0000313" key="11">
    <source>
        <dbReference type="Proteomes" id="UP001501353"/>
    </source>
</evidence>
<comment type="function">
    <text evidence="8">Catalyzes the acetylation of L-2,4-diaminobutyrate (DABA) to gamma-N-acetyl-alpha,gamma-diaminobutyric acid (ADABA) with acetyl coenzyme A.</text>
</comment>
<comment type="catalytic activity">
    <reaction evidence="7 8">
        <text>L-2,4-diaminobutanoate + acetyl-CoA = (2S)-4-acetamido-2-aminobutanoate + CoA + H(+)</text>
        <dbReference type="Rhea" id="RHEA:16901"/>
        <dbReference type="ChEBI" id="CHEBI:15378"/>
        <dbReference type="ChEBI" id="CHEBI:57287"/>
        <dbReference type="ChEBI" id="CHEBI:57288"/>
        <dbReference type="ChEBI" id="CHEBI:58761"/>
        <dbReference type="ChEBI" id="CHEBI:58929"/>
        <dbReference type="EC" id="2.3.1.178"/>
    </reaction>
</comment>
<evidence type="ECO:0000256" key="7">
    <source>
        <dbReference type="ARBA" id="ARBA00048924"/>
    </source>
</evidence>
<evidence type="ECO:0000259" key="9">
    <source>
        <dbReference type="PROSITE" id="PS51186"/>
    </source>
</evidence>
<evidence type="ECO:0000256" key="4">
    <source>
        <dbReference type="ARBA" id="ARBA00017935"/>
    </source>
</evidence>
<name>A0ABP7T7C4_9BURK</name>
<dbReference type="Proteomes" id="UP001501353">
    <property type="component" value="Unassembled WGS sequence"/>
</dbReference>
<gene>
    <name evidence="8 10" type="primary">ectA</name>
    <name evidence="10" type="ORF">GCM10022212_18800</name>
</gene>
<accession>A0ABP7T7C4</accession>
<evidence type="ECO:0000256" key="1">
    <source>
        <dbReference type="ARBA" id="ARBA00004978"/>
    </source>
</evidence>
<comment type="caution">
    <text evidence="10">The sequence shown here is derived from an EMBL/GenBank/DDBJ whole genome shotgun (WGS) entry which is preliminary data.</text>
</comment>
<comment type="similarity">
    <text evidence="2 8">Belongs to the acetyltransferase family. EctA subfamily.</text>
</comment>
<dbReference type="PANTHER" id="PTHR43877">
    <property type="entry name" value="AMINOALKYLPHOSPHONATE N-ACETYLTRANSFERASE-RELATED-RELATED"/>
    <property type="match status" value="1"/>
</dbReference>
<evidence type="ECO:0000256" key="2">
    <source>
        <dbReference type="ARBA" id="ARBA00010712"/>
    </source>
</evidence>
<dbReference type="InterPro" id="IPR016181">
    <property type="entry name" value="Acyl_CoA_acyltransferase"/>
</dbReference>
<dbReference type="PROSITE" id="PS51186">
    <property type="entry name" value="GNAT"/>
    <property type="match status" value="1"/>
</dbReference>
<dbReference type="RefSeq" id="WP_344763045.1">
    <property type="nucleotide sequence ID" value="NZ_BAAAZE010000008.1"/>
</dbReference>
<dbReference type="EC" id="2.3.1.178" evidence="3 8"/>
<protein>
    <recommendedName>
        <fullName evidence="4 8">L-2,4-diaminobutyric acid acetyltransferase</fullName>
        <shortName evidence="8">DABA acetyltransferase</shortName>
        <ecNumber evidence="3 8">2.3.1.178</ecNumber>
    </recommendedName>
</protein>
<keyword evidence="5 8" id="KW-0808">Transferase</keyword>
<organism evidence="10 11">
    <name type="scientific">Actimicrobium antarcticum</name>
    <dbReference type="NCBI Taxonomy" id="1051899"/>
    <lineage>
        <taxon>Bacteria</taxon>
        <taxon>Pseudomonadati</taxon>
        <taxon>Pseudomonadota</taxon>
        <taxon>Betaproteobacteria</taxon>
        <taxon>Burkholderiales</taxon>
        <taxon>Oxalobacteraceae</taxon>
        <taxon>Actimicrobium</taxon>
    </lineage>
</organism>
<sequence>MNEKIIEKQSENHPPAIRLVRKNDGAALHDLIAACPPLDLNSRYAYLLLCHHHAQTSVVAEQDGIIVGAVTAYLPPDQPDTLFVWQVAVAPASRGQRLGKRLLDHLLQAVRPRHLTRWIETTISPDNAPSHQLFTSFALQHDAGCVITTLFAAGDFGESGHEEERLYKIGPLDRKD</sequence>
<evidence type="ECO:0000256" key="5">
    <source>
        <dbReference type="ARBA" id="ARBA00022679"/>
    </source>
</evidence>
<dbReference type="Pfam" id="PF00583">
    <property type="entry name" value="Acetyltransf_1"/>
    <property type="match status" value="1"/>
</dbReference>
<dbReference type="InterPro" id="IPR012772">
    <property type="entry name" value="Ectoine_EctA"/>
</dbReference>
<dbReference type="SUPFAM" id="SSF55729">
    <property type="entry name" value="Acyl-CoA N-acyltransferases (Nat)"/>
    <property type="match status" value="1"/>
</dbReference>